<evidence type="ECO:0000313" key="9">
    <source>
        <dbReference type="EMBL" id="KAG2959073.1"/>
    </source>
</evidence>
<dbReference type="EMBL" id="RCMK01002109">
    <property type="protein sequence ID" value="KAG2884668.1"/>
    <property type="molecule type" value="Genomic_DNA"/>
</dbReference>
<protein>
    <recommendedName>
        <fullName evidence="6">Crinkler effector protein N-terminal domain-containing protein</fullName>
    </recommendedName>
</protein>
<evidence type="ECO:0000313" key="8">
    <source>
        <dbReference type="EMBL" id="KAG2884668.1"/>
    </source>
</evidence>
<dbReference type="SUPFAM" id="SSF54236">
    <property type="entry name" value="Ubiquitin-like"/>
    <property type="match status" value="1"/>
</dbReference>
<name>A0A8T1EQ74_9STRA</name>
<evidence type="ECO:0000256" key="2">
    <source>
        <dbReference type="ARBA" id="ARBA00004613"/>
    </source>
</evidence>
<dbReference type="AlphaFoldDB" id="A0A8T1EQ74"/>
<organism evidence="9 10">
    <name type="scientific">Phytophthora cactorum</name>
    <dbReference type="NCBI Taxonomy" id="29920"/>
    <lineage>
        <taxon>Eukaryota</taxon>
        <taxon>Sar</taxon>
        <taxon>Stramenopiles</taxon>
        <taxon>Oomycota</taxon>
        <taxon>Peronosporomycetes</taxon>
        <taxon>Peronosporales</taxon>
        <taxon>Peronosporaceae</taxon>
        <taxon>Phytophthora</taxon>
    </lineage>
</organism>
<dbReference type="Pfam" id="PF20147">
    <property type="entry name" value="Crinkler"/>
    <property type="match status" value="1"/>
</dbReference>
<dbReference type="Proteomes" id="UP000697107">
    <property type="component" value="Unassembled WGS sequence"/>
</dbReference>
<evidence type="ECO:0000256" key="3">
    <source>
        <dbReference type="ARBA" id="ARBA00022525"/>
    </source>
</evidence>
<feature type="chain" id="PRO_5035648951" description="Crinkler effector protein N-terminal domain-containing protein" evidence="5">
    <location>
        <begin position="18"/>
        <end position="109"/>
    </location>
</feature>
<comment type="subcellular location">
    <subcellularLocation>
        <location evidence="1">Host cell</location>
    </subcellularLocation>
    <subcellularLocation>
        <location evidence="2">Secreted</location>
    </subcellularLocation>
</comment>
<keyword evidence="3" id="KW-0964">Secreted</keyword>
<keyword evidence="5" id="KW-0732">Signal</keyword>
<sequence>MVKLFCAIVGVAGSAFSVRVDEDDSVDDLKKAIKVEKMYQFPADKLQLFLAKTDDGAWLPDDDPVALQLEKGEIDDVRKTARSKVKANSRAGGGSGRGWWFSERDFRVE</sequence>
<feature type="domain" description="Crinkler effector protein N-terminal" evidence="6">
    <location>
        <begin position="2"/>
        <end position="81"/>
    </location>
</feature>
<dbReference type="EMBL" id="RCMG01002020">
    <property type="protein sequence ID" value="KAG2815967.1"/>
    <property type="molecule type" value="Genomic_DNA"/>
</dbReference>
<dbReference type="InterPro" id="IPR045379">
    <property type="entry name" value="Crinkler_N"/>
</dbReference>
<reference evidence="9" key="1">
    <citation type="submission" date="2018-10" db="EMBL/GenBank/DDBJ databases">
        <title>Effector identification in a new, highly contiguous assembly of the strawberry crown rot pathogen Phytophthora cactorum.</title>
        <authorList>
            <person name="Armitage A.D."/>
            <person name="Nellist C.F."/>
            <person name="Bates H."/>
            <person name="Vickerstaff R.J."/>
            <person name="Harrison R.J."/>
        </authorList>
    </citation>
    <scope>NUCLEOTIDE SEQUENCE</scope>
    <source>
        <strain evidence="7">15-7</strain>
        <strain evidence="8">4040</strain>
        <strain evidence="9">P415</strain>
    </source>
</reference>
<dbReference type="CDD" id="cd17039">
    <property type="entry name" value="Ubl_ubiquitin_like"/>
    <property type="match status" value="1"/>
</dbReference>
<dbReference type="Proteomes" id="UP000735874">
    <property type="component" value="Unassembled WGS sequence"/>
</dbReference>
<dbReference type="InterPro" id="IPR029071">
    <property type="entry name" value="Ubiquitin-like_domsf"/>
</dbReference>
<gene>
    <name evidence="7" type="ORF">PC113_g23149</name>
    <name evidence="8" type="ORF">PC117_g25772</name>
    <name evidence="9" type="ORF">PC118_g23207</name>
</gene>
<dbReference type="GO" id="GO:0043657">
    <property type="term" value="C:host cell"/>
    <property type="evidence" value="ECO:0007669"/>
    <property type="project" value="UniProtKB-SubCell"/>
</dbReference>
<evidence type="ECO:0000256" key="4">
    <source>
        <dbReference type="SAM" id="MobiDB-lite"/>
    </source>
</evidence>
<accession>A0A8T1EQ74</accession>
<evidence type="ECO:0000256" key="5">
    <source>
        <dbReference type="SAM" id="SignalP"/>
    </source>
</evidence>
<proteinExistence type="predicted"/>
<feature type="region of interest" description="Disordered" evidence="4">
    <location>
        <begin position="85"/>
        <end position="109"/>
    </location>
</feature>
<evidence type="ECO:0000313" key="10">
    <source>
        <dbReference type="Proteomes" id="UP000697107"/>
    </source>
</evidence>
<dbReference type="Proteomes" id="UP000736787">
    <property type="component" value="Unassembled WGS sequence"/>
</dbReference>
<dbReference type="GO" id="GO:0005576">
    <property type="term" value="C:extracellular region"/>
    <property type="evidence" value="ECO:0007669"/>
    <property type="project" value="UniProtKB-SubCell"/>
</dbReference>
<evidence type="ECO:0000313" key="7">
    <source>
        <dbReference type="EMBL" id="KAG2815967.1"/>
    </source>
</evidence>
<evidence type="ECO:0000256" key="1">
    <source>
        <dbReference type="ARBA" id="ARBA00004340"/>
    </source>
</evidence>
<evidence type="ECO:0000259" key="6">
    <source>
        <dbReference type="Pfam" id="PF20147"/>
    </source>
</evidence>
<dbReference type="EMBL" id="RCML01002085">
    <property type="protein sequence ID" value="KAG2959073.1"/>
    <property type="molecule type" value="Genomic_DNA"/>
</dbReference>
<feature type="signal peptide" evidence="5">
    <location>
        <begin position="1"/>
        <end position="17"/>
    </location>
</feature>
<comment type="caution">
    <text evidence="9">The sequence shown here is derived from an EMBL/GenBank/DDBJ whole genome shotgun (WGS) entry which is preliminary data.</text>
</comment>